<dbReference type="EMBL" id="U15564">
    <property type="protein sequence ID" value="AAC48859.1"/>
    <property type="molecule type" value="Genomic_DNA"/>
</dbReference>
<dbReference type="InterPro" id="IPR002104">
    <property type="entry name" value="Integrase_catalytic"/>
</dbReference>
<reference evidence="10" key="1">
    <citation type="journal article" date="1995" name="J. Bacteriol.">
        <title>Characterization of genetic elements required for site-specific integration of Lactobacillus delbrueckii subsp. bulgaricus bacteriophage mv4 and construction of an integration-proficient vector for Lactobacillus plantarum.</title>
        <authorList>
            <person name="Dupont L."/>
            <person name="Boizet-Bonhoure B."/>
            <person name="Coddeville M."/>
            <person name="Auvray F."/>
            <person name="Ritzenthaler P."/>
        </authorList>
    </citation>
    <scope>NUCLEOTIDE SEQUENCE</scope>
</reference>
<dbReference type="InterPro" id="IPR010998">
    <property type="entry name" value="Integrase_recombinase_N"/>
</dbReference>
<evidence type="ECO:0000313" key="11">
    <source>
        <dbReference type="EMBL" id="AAG31327.1"/>
    </source>
</evidence>
<dbReference type="InterPro" id="IPR004107">
    <property type="entry name" value="Integrase_SAM-like_N"/>
</dbReference>
<dbReference type="InterPro" id="IPR011010">
    <property type="entry name" value="DNA_brk_join_enz"/>
</dbReference>
<dbReference type="PANTHER" id="PTHR30629">
    <property type="entry name" value="PROPHAGE INTEGRASE"/>
    <property type="match status" value="1"/>
</dbReference>
<sequence length="427" mass="47954">MTRKGCAETIGSWQSMTSTNIKSIPTNPRLLSISMTNLETNWPKATGENLNIWVNKYAKAVILQSKNTPAGAKQNTNSRFTWARTKAENQSTRPGVVLNLTPNASAAYNKLKAQGLAAKAPKKATTDEGWSVWFDSYKGGVKESSANKTLTSYRVHIKPAFGDKMISSIKTATVQLWANNLATKLVNYKVVVRLLGTLFEFAKRLDYCKDNPVKQIIMPKATSRPRRDISTNYYNRDELQQFLQAAKEVGSRTYVFFLLLATTGLRKRRSTSPGLVGHRLRSKEKSPSLKTLAYGLGGKYGIQPPKTKAGIRTVPLTDQMAAVLKDYHSDLCPHLFHTLDGDYLRLSKPDQWLQAVYKHDPDLRQIRIHGFRHTFASLLITADPSIKPTDVQAILGHESIDITMEIYMHATQEGRRNVERVLNQLDF</sequence>
<organism evidence="10">
    <name type="scientific">Lactococcus phage mv4</name>
    <name type="common">Lactococcus delbrueckii bacteriophage mv4</name>
    <dbReference type="NCBI Taxonomy" id="12392"/>
    <lineage>
        <taxon>Viruses</taxon>
    </lineage>
</organism>
<reference evidence="11" key="4">
    <citation type="journal article" date="2010" name="J. Bacteriol.">
        <title>Control of directionality in bacteriophage mv4 site-specific recombination: functional analysis of the Xis factor.</title>
        <authorList>
            <person name="Coddeville M."/>
            <person name="Ritzenthaler P."/>
        </authorList>
    </citation>
    <scope>NUCLEOTIDE SEQUENCE</scope>
</reference>
<evidence type="ECO:0000259" key="9">
    <source>
        <dbReference type="PROSITE" id="PS51898"/>
    </source>
</evidence>
<dbReference type="Pfam" id="PF14659">
    <property type="entry name" value="Phage_int_SAM_3"/>
    <property type="match status" value="1"/>
</dbReference>
<keyword evidence="4" id="KW-0238">DNA-binding</keyword>
<gene>
    <name evidence="10" type="primary">int</name>
    <name evidence="11" type="synonym">orf 427</name>
</gene>
<dbReference type="SUPFAM" id="SSF56349">
    <property type="entry name" value="DNA breaking-rejoining enzymes"/>
    <property type="match status" value="1"/>
</dbReference>
<organismHost>
    <name type="scientific">Lactobacillus delbrueckii</name>
    <dbReference type="NCBI Taxonomy" id="1584"/>
</organismHost>
<comment type="similarity">
    <text evidence="1">Belongs to the 'phage' integrase family.</text>
</comment>
<keyword evidence="3" id="KW-0229">DNA integration</keyword>
<dbReference type="GO" id="GO:0046718">
    <property type="term" value="P:symbiont entry into host cell"/>
    <property type="evidence" value="ECO:0007669"/>
    <property type="project" value="UniProtKB-KW"/>
</dbReference>
<evidence type="ECO:0000256" key="5">
    <source>
        <dbReference type="ARBA" id="ARBA00023172"/>
    </source>
</evidence>
<evidence type="ECO:0000256" key="6">
    <source>
        <dbReference type="ARBA" id="ARBA00023195"/>
    </source>
</evidence>
<dbReference type="GO" id="GO:0044826">
    <property type="term" value="P:viral genome integration into host DNA"/>
    <property type="evidence" value="ECO:0007669"/>
    <property type="project" value="UniProtKB-KW"/>
</dbReference>
<dbReference type="EMBL" id="AF182207">
    <property type="protein sequence ID" value="AAG31327.1"/>
    <property type="molecule type" value="Genomic_DNA"/>
</dbReference>
<feature type="domain" description="Tyr recombinase" evidence="9">
    <location>
        <begin position="229"/>
        <end position="420"/>
    </location>
</feature>
<comment type="function">
    <text evidence="8">Integrase is necessary for integration of the phage into the host genome by site-specific recombination. In conjunction with excisionase, integrase is also necessary for excision of the prophage from the host genome.</text>
</comment>
<evidence type="ECO:0000256" key="8">
    <source>
        <dbReference type="ARBA" id="ARBA00049605"/>
    </source>
</evidence>
<dbReference type="CDD" id="cd01189">
    <property type="entry name" value="INT_ICEBs1_C_like"/>
    <property type="match status" value="1"/>
</dbReference>
<keyword evidence="5" id="KW-0233">DNA recombination</keyword>
<keyword evidence="7" id="KW-1160">Virus entry into host cell</keyword>
<name>Q37956_BPMV4</name>
<dbReference type="GO" id="GO:0075713">
    <property type="term" value="P:establishment of integrated proviral latency"/>
    <property type="evidence" value="ECO:0007669"/>
    <property type="project" value="UniProtKB-KW"/>
</dbReference>
<keyword evidence="6" id="KW-1179">Viral genome integration</keyword>
<dbReference type="GO" id="GO:0003677">
    <property type="term" value="F:DNA binding"/>
    <property type="evidence" value="ECO:0007669"/>
    <property type="project" value="UniProtKB-KW"/>
</dbReference>
<protein>
    <recommendedName>
        <fullName evidence="2">Integrase</fullName>
    </recommendedName>
</protein>
<dbReference type="GO" id="GO:0015074">
    <property type="term" value="P:DNA integration"/>
    <property type="evidence" value="ECO:0007669"/>
    <property type="project" value="UniProtKB-KW"/>
</dbReference>
<dbReference type="Gene3D" id="1.10.443.10">
    <property type="entry name" value="Intergrase catalytic core"/>
    <property type="match status" value="1"/>
</dbReference>
<evidence type="ECO:0000313" key="10">
    <source>
        <dbReference type="EMBL" id="AAC48859.1"/>
    </source>
</evidence>
<accession>Q37956</accession>
<dbReference type="PROSITE" id="PS51898">
    <property type="entry name" value="TYR_RECOMBINASE"/>
    <property type="match status" value="1"/>
</dbReference>
<evidence type="ECO:0000256" key="2">
    <source>
        <dbReference type="ARBA" id="ARBA00016082"/>
    </source>
</evidence>
<dbReference type="InterPro" id="IPR050808">
    <property type="entry name" value="Phage_Integrase"/>
</dbReference>
<evidence type="ECO:0000256" key="4">
    <source>
        <dbReference type="ARBA" id="ARBA00023125"/>
    </source>
</evidence>
<evidence type="ECO:0000256" key="7">
    <source>
        <dbReference type="ARBA" id="ARBA00023296"/>
    </source>
</evidence>
<evidence type="ECO:0000256" key="1">
    <source>
        <dbReference type="ARBA" id="ARBA00008857"/>
    </source>
</evidence>
<dbReference type="Pfam" id="PF00589">
    <property type="entry name" value="Phage_integrase"/>
    <property type="match status" value="1"/>
</dbReference>
<dbReference type="Gene3D" id="1.10.150.130">
    <property type="match status" value="1"/>
</dbReference>
<proteinExistence type="inferred from homology"/>
<reference evidence="11" key="2">
    <citation type="submission" date="2006-09" db="EMBL/GenBank/DDBJ databases">
        <title>Characterization of the lysogeny DNA module from the temperate Lactobacillus delbrueckii bacteriophage mv4.</title>
        <authorList>
            <person name="Lautier M."/>
            <person name="Auvray F."/>
            <person name="Mikkonen M."/>
            <person name="Duval C."/>
            <person name="Ritzenthaler P."/>
        </authorList>
    </citation>
    <scope>NUCLEOTIDE SEQUENCE</scope>
</reference>
<dbReference type="InterPro" id="IPR013762">
    <property type="entry name" value="Integrase-like_cat_sf"/>
</dbReference>
<reference evidence="11" key="3">
    <citation type="journal article" date="2007" name="Virology">
        <title>Single independent operator sites are involved in the genetic switch of the Lactobacillus delbrueckii bacteriophage mv4.</title>
        <authorList>
            <person name="Coddeville M."/>
            <person name="Auvray F."/>
            <person name="Mikkonen M."/>
            <person name="Ritzenthaler P."/>
        </authorList>
    </citation>
    <scope>NUCLEOTIDE SEQUENCE</scope>
</reference>
<evidence type="ECO:0000256" key="3">
    <source>
        <dbReference type="ARBA" id="ARBA00022908"/>
    </source>
</evidence>
<dbReference type="GO" id="GO:0006310">
    <property type="term" value="P:DNA recombination"/>
    <property type="evidence" value="ECO:0007669"/>
    <property type="project" value="UniProtKB-KW"/>
</dbReference>
<dbReference type="PANTHER" id="PTHR30629:SF2">
    <property type="entry name" value="PROPHAGE INTEGRASE INTS-RELATED"/>
    <property type="match status" value="1"/>
</dbReference>